<feature type="non-terminal residue" evidence="1">
    <location>
        <position position="39"/>
    </location>
</feature>
<dbReference type="AlphaFoldDB" id="A0A382I4G1"/>
<dbReference type="SUPFAM" id="SSF50249">
    <property type="entry name" value="Nucleic acid-binding proteins"/>
    <property type="match status" value="1"/>
</dbReference>
<protein>
    <submittedName>
        <fullName evidence="1">Uncharacterized protein</fullName>
    </submittedName>
</protein>
<organism evidence="1">
    <name type="scientific">marine metagenome</name>
    <dbReference type="NCBI Taxonomy" id="408172"/>
    <lineage>
        <taxon>unclassified sequences</taxon>
        <taxon>metagenomes</taxon>
        <taxon>ecological metagenomes</taxon>
    </lineage>
</organism>
<evidence type="ECO:0000313" key="1">
    <source>
        <dbReference type="EMBL" id="SVB94574.1"/>
    </source>
</evidence>
<proteinExistence type="predicted"/>
<reference evidence="1" key="1">
    <citation type="submission" date="2018-05" db="EMBL/GenBank/DDBJ databases">
        <authorList>
            <person name="Lanie J.A."/>
            <person name="Ng W.-L."/>
            <person name="Kazmierczak K.M."/>
            <person name="Andrzejewski T.M."/>
            <person name="Davidsen T.M."/>
            <person name="Wayne K.J."/>
            <person name="Tettelin H."/>
            <person name="Glass J.I."/>
            <person name="Rusch D."/>
            <person name="Podicherti R."/>
            <person name="Tsui H.-C.T."/>
            <person name="Winkler M.E."/>
        </authorList>
    </citation>
    <scope>NUCLEOTIDE SEQUENCE</scope>
</reference>
<name>A0A382I4G1_9ZZZZ</name>
<dbReference type="EMBL" id="UINC01065182">
    <property type="protein sequence ID" value="SVB94574.1"/>
    <property type="molecule type" value="Genomic_DNA"/>
</dbReference>
<dbReference type="InterPro" id="IPR012340">
    <property type="entry name" value="NA-bd_OB-fold"/>
</dbReference>
<sequence>MSGKPTLAKNLSLDDPLQFIKGVGPKRADLLKKINLEIV</sequence>
<accession>A0A382I4G1</accession>
<gene>
    <name evidence="1" type="ORF">METZ01_LOCUS247428</name>
</gene>